<feature type="compositionally biased region" description="Basic residues" evidence="1">
    <location>
        <begin position="183"/>
        <end position="192"/>
    </location>
</feature>
<reference evidence="2 3" key="1">
    <citation type="submission" date="2018-02" db="EMBL/GenBank/DDBJ databases">
        <title>Draft genome of wild Prunus yedoensis var. nudiflora.</title>
        <authorList>
            <person name="Baek S."/>
            <person name="Kim J.-H."/>
            <person name="Choi K."/>
            <person name="Kim G.-B."/>
            <person name="Cho A."/>
            <person name="Jang H."/>
            <person name="Shin C.-H."/>
            <person name="Yu H.-J."/>
            <person name="Mun J.-H."/>
        </authorList>
    </citation>
    <scope>NUCLEOTIDE SEQUENCE [LARGE SCALE GENOMIC DNA]</scope>
    <source>
        <strain evidence="3">cv. Jeju island</strain>
        <tissue evidence="2">Leaf</tissue>
    </source>
</reference>
<dbReference type="PANTHER" id="PTHR47430">
    <property type="entry name" value="GB|AAC33480.1"/>
    <property type="match status" value="1"/>
</dbReference>
<evidence type="ECO:0000313" key="2">
    <source>
        <dbReference type="EMBL" id="PQQ20689.1"/>
    </source>
</evidence>
<proteinExistence type="predicted"/>
<accession>A0A314ZMZ9</accession>
<dbReference type="STRING" id="2094558.A0A314ZMZ9"/>
<evidence type="ECO:0000256" key="1">
    <source>
        <dbReference type="SAM" id="MobiDB-lite"/>
    </source>
</evidence>
<gene>
    <name evidence="2" type="ORF">Pyn_14607</name>
</gene>
<feature type="region of interest" description="Disordered" evidence="1">
    <location>
        <begin position="183"/>
        <end position="224"/>
    </location>
</feature>
<feature type="compositionally biased region" description="Basic and acidic residues" evidence="1">
    <location>
        <begin position="37"/>
        <end position="60"/>
    </location>
</feature>
<feature type="compositionally biased region" description="Basic and acidic residues" evidence="1">
    <location>
        <begin position="203"/>
        <end position="224"/>
    </location>
</feature>
<sequence>MEEADSELKSNLTNDQELENDCKKSNGKITEEVNFADNEKKRKKLFEDDKMGEAAKRFQCSEDSDNNGEGDKKKMKKKEKREKVDGEWVQKIITDGKEAGVESEHSDAKIMEKGGIMKKEKRNHRKKSRSQMQETVVEKLGTESSRIEGNNFLENDGNVQTTGDETSNSNIEVVYVEYSNKRKKRAKSKKHVNVGDCNEDEKEIAKSDKGKSKNPKKWDCNEDEKEIAKSDKGKVFPPCDAPKDAEKGLVQGKRFSEEEDKLVKEAVLTYIEEHRLGDEGIDKVLNCRSNSPKSKIVGRILGQPYPGGLPRAYIIELIFYLNEARNVIGPLKSMKK</sequence>
<dbReference type="Proteomes" id="UP000250321">
    <property type="component" value="Unassembled WGS sequence"/>
</dbReference>
<evidence type="ECO:0000313" key="3">
    <source>
        <dbReference type="Proteomes" id="UP000250321"/>
    </source>
</evidence>
<feature type="compositionally biased region" description="Basic and acidic residues" evidence="1">
    <location>
        <begin position="81"/>
        <end position="118"/>
    </location>
</feature>
<name>A0A314ZMZ9_PRUYE</name>
<feature type="region of interest" description="Disordered" evidence="1">
    <location>
        <begin position="1"/>
        <end position="166"/>
    </location>
</feature>
<feature type="compositionally biased region" description="Polar residues" evidence="1">
    <location>
        <begin position="157"/>
        <end position="166"/>
    </location>
</feature>
<keyword evidence="3" id="KW-1185">Reference proteome</keyword>
<dbReference type="PANTHER" id="PTHR47430:SF4">
    <property type="entry name" value="GB|AAC33480.1"/>
    <property type="match status" value="1"/>
</dbReference>
<dbReference type="EMBL" id="PJQY01000028">
    <property type="protein sequence ID" value="PQQ20689.1"/>
    <property type="molecule type" value="Genomic_DNA"/>
</dbReference>
<protein>
    <submittedName>
        <fullName evidence="2">RNA polymerase I termination factor</fullName>
    </submittedName>
</protein>
<feature type="compositionally biased region" description="Basic residues" evidence="1">
    <location>
        <begin position="119"/>
        <end position="129"/>
    </location>
</feature>
<dbReference type="AlphaFoldDB" id="A0A314ZMZ9"/>
<comment type="caution">
    <text evidence="2">The sequence shown here is derived from an EMBL/GenBank/DDBJ whole genome shotgun (WGS) entry which is preliminary data.</text>
</comment>
<organism evidence="2 3">
    <name type="scientific">Prunus yedoensis var. nudiflora</name>
    <dbReference type="NCBI Taxonomy" id="2094558"/>
    <lineage>
        <taxon>Eukaryota</taxon>
        <taxon>Viridiplantae</taxon>
        <taxon>Streptophyta</taxon>
        <taxon>Embryophyta</taxon>
        <taxon>Tracheophyta</taxon>
        <taxon>Spermatophyta</taxon>
        <taxon>Magnoliopsida</taxon>
        <taxon>eudicotyledons</taxon>
        <taxon>Gunneridae</taxon>
        <taxon>Pentapetalae</taxon>
        <taxon>rosids</taxon>
        <taxon>fabids</taxon>
        <taxon>Rosales</taxon>
        <taxon>Rosaceae</taxon>
        <taxon>Amygdaloideae</taxon>
        <taxon>Amygdaleae</taxon>
        <taxon>Prunus</taxon>
    </lineage>
</organism>